<evidence type="ECO:0000256" key="1">
    <source>
        <dbReference type="SAM" id="MobiDB-lite"/>
    </source>
</evidence>
<feature type="region of interest" description="Disordered" evidence="1">
    <location>
        <begin position="57"/>
        <end position="88"/>
    </location>
</feature>
<sequence length="293" mass="32708">MKKESNGIGENKNSKKISKNNKIISSILAVVMCCQSFVGAVDPPLAVDGSEFVEPVGKDLKNDNNNLESSSKDENNYKDGEDENSENKNINNSKSLSILAKVCIGVGSVAAALLDDAAFFLRNTVKICGQRYLISKVGNKCNDSEFENLCFWGSYSALSVYLISKKISFLRDSLNLHSCRYLKKLDVKPDELERLSEYSKFIVSIANYNKNRDFEVLKKYFNNKGIKTIDANSIKSHVINLLSEDSNFCLIDELEIQLEIKNDKNNSKGLHVSLPAPLELAGKIRDDDIDEFP</sequence>
<proteinExistence type="predicted"/>
<name>A0AA48KWX6_9FIRM</name>
<dbReference type="KEGG" id="ips:CfP315_0329"/>
<evidence type="ECO:0000313" key="2">
    <source>
        <dbReference type="EMBL" id="BED91798.1"/>
    </source>
</evidence>
<dbReference type="AlphaFoldDB" id="A0AA48KWX6"/>
<feature type="compositionally biased region" description="Basic and acidic residues" evidence="1">
    <location>
        <begin position="70"/>
        <end position="79"/>
    </location>
</feature>
<dbReference type="Proteomes" id="UP001337580">
    <property type="component" value="Chromosome"/>
</dbReference>
<dbReference type="EMBL" id="AP027924">
    <property type="protein sequence ID" value="BED91798.1"/>
    <property type="molecule type" value="Genomic_DNA"/>
</dbReference>
<reference evidence="2" key="1">
    <citation type="journal article" date="2023" name="ISME J.">
        <title>Emergence of putative energy parasites within Clostridia revealed by genome analysis of a novel endosymbiotic clade.</title>
        <authorList>
            <person name="Takahashi K."/>
            <person name="Kuwahara H."/>
            <person name="Horikawa Y."/>
            <person name="Izawa K."/>
            <person name="Kato D."/>
            <person name="Inagaki T."/>
            <person name="Yuki M."/>
            <person name="Ohkuma M."/>
            <person name="Hongoh Y."/>
        </authorList>
    </citation>
    <scope>NUCLEOTIDE SEQUENCE</scope>
    <source>
        <strain evidence="2">CfP3-15</strain>
    </source>
</reference>
<protein>
    <submittedName>
        <fullName evidence="2">Uncharacterized protein</fullName>
    </submittedName>
</protein>
<organism evidence="2">
    <name type="scientific">Candidatus Improbicoccus pseudotrichonymphae</name>
    <dbReference type="NCBI Taxonomy" id="3033792"/>
    <lineage>
        <taxon>Bacteria</taxon>
        <taxon>Bacillati</taxon>
        <taxon>Bacillota</taxon>
        <taxon>Clostridia</taxon>
        <taxon>Candidatus Improbicoccus</taxon>
    </lineage>
</organism>
<gene>
    <name evidence="2" type="ORF">CfP315_0329</name>
</gene>
<accession>A0AA48KWX6</accession>